<dbReference type="Gene3D" id="2.60.40.10">
    <property type="entry name" value="Immunoglobulins"/>
    <property type="match status" value="10"/>
</dbReference>
<dbReference type="InterPro" id="IPR036116">
    <property type="entry name" value="FN3_sf"/>
</dbReference>
<dbReference type="InterPro" id="IPR013783">
    <property type="entry name" value="Ig-like_fold"/>
</dbReference>
<evidence type="ECO:0000313" key="6">
    <source>
        <dbReference type="EMBL" id="TDT18486.1"/>
    </source>
</evidence>
<dbReference type="SUPFAM" id="SSF49265">
    <property type="entry name" value="Fibronectin type III"/>
    <property type="match status" value="4"/>
</dbReference>
<feature type="chain" id="PRO_5039378135" evidence="4">
    <location>
        <begin position="27"/>
        <end position="3847"/>
    </location>
</feature>
<keyword evidence="1" id="KW-0677">Repeat</keyword>
<dbReference type="GO" id="GO:0005975">
    <property type="term" value="P:carbohydrate metabolic process"/>
    <property type="evidence" value="ECO:0007669"/>
    <property type="project" value="UniProtKB-ARBA"/>
</dbReference>
<dbReference type="EMBL" id="SOAU01000001">
    <property type="protein sequence ID" value="TDT18486.1"/>
    <property type="molecule type" value="Genomic_DNA"/>
</dbReference>
<dbReference type="SUPFAM" id="SSF49785">
    <property type="entry name" value="Galactose-binding domain-like"/>
    <property type="match status" value="5"/>
</dbReference>
<keyword evidence="2" id="KW-0378">Hydrolase</keyword>
<proteinExistence type="predicted"/>
<feature type="domain" description="Fibronectin type-III" evidence="5">
    <location>
        <begin position="599"/>
        <end position="694"/>
    </location>
</feature>
<evidence type="ECO:0000256" key="1">
    <source>
        <dbReference type="ARBA" id="ARBA00022737"/>
    </source>
</evidence>
<feature type="region of interest" description="Disordered" evidence="3">
    <location>
        <begin position="362"/>
        <end position="386"/>
    </location>
</feature>
<name>A0A4R7I6K3_9ACTN</name>
<dbReference type="PROSITE" id="PS50853">
    <property type="entry name" value="FN3"/>
    <property type="match status" value="5"/>
</dbReference>
<reference evidence="6 7" key="1">
    <citation type="submission" date="2019-03" db="EMBL/GenBank/DDBJ databases">
        <title>Sequencing the genomes of 1000 actinobacteria strains.</title>
        <authorList>
            <person name="Klenk H.-P."/>
        </authorList>
    </citation>
    <scope>NUCLEOTIDE SEQUENCE [LARGE SCALE GENOMIC DNA]</scope>
    <source>
        <strain evidence="6 7">DSM 18936</strain>
    </source>
</reference>
<dbReference type="InterPro" id="IPR003961">
    <property type="entry name" value="FN3_dom"/>
</dbReference>
<dbReference type="PANTHER" id="PTHR46708:SF2">
    <property type="entry name" value="FIBRONECTIN TYPE-III DOMAIN-CONTAINING PROTEIN"/>
    <property type="match status" value="1"/>
</dbReference>
<dbReference type="OrthoDB" id="264773at2"/>
<feature type="domain" description="Fibronectin type-III" evidence="5">
    <location>
        <begin position="893"/>
        <end position="986"/>
    </location>
</feature>
<dbReference type="SMART" id="SM00060">
    <property type="entry name" value="FN3"/>
    <property type="match status" value="7"/>
</dbReference>
<dbReference type="Proteomes" id="UP000294558">
    <property type="component" value="Unassembled WGS sequence"/>
</dbReference>
<dbReference type="NCBIfam" id="NF047446">
    <property type="entry name" value="barrel_OmpL47"/>
    <property type="match status" value="1"/>
</dbReference>
<dbReference type="InterPro" id="IPR008979">
    <property type="entry name" value="Galactose-bd-like_sf"/>
</dbReference>
<dbReference type="Pfam" id="PF00041">
    <property type="entry name" value="fn3"/>
    <property type="match status" value="3"/>
</dbReference>
<dbReference type="PANTHER" id="PTHR46708">
    <property type="entry name" value="TENASCIN"/>
    <property type="match status" value="1"/>
</dbReference>
<dbReference type="NCBIfam" id="NF012200">
    <property type="entry name" value="choice_anch_D"/>
    <property type="match status" value="2"/>
</dbReference>
<dbReference type="Gene3D" id="2.60.120.200">
    <property type="match status" value="2"/>
</dbReference>
<protein>
    <submittedName>
        <fullName evidence="6">Fibronectin type III domain protein</fullName>
    </submittedName>
</protein>
<gene>
    <name evidence="6" type="ORF">BDK89_4107</name>
</gene>
<sequence length="3847" mass="398239">MRSIVAHVLTAMMVVMAGLALTPAGAAQAQEATVPFEAYVNFHNQTSIPSGYPSPFPPSPYVSDVGAPYAEQGDLTYGWVLESDGVTPVDIRGMGRNRNRDASDWKRDSIIHMGSGDVSNGVTCSGTPGCSGSLSTNATWEIAVPDGNYAIEVAVGEPNPGNDPETHTLDIEGVRIVDAYVPTGAASIERVQVFTGDVTVTDGELTVSAAAGTNTKIAYIDIVQAPGPVAPADVTAVPGATFGSIDVSWTASPTADDYEVFRDGASVGVTAATTLSDAPGVVGSYDYTVVARNLDGVSPAAGPATALITNAQCGDISLLTCGEIPVALPFSLDWSSDEGALVDSVGVGTGFTMAAAPSARLASDGDPFDPGVPGYEPGPSPAPSDPAQLVVDTTDGQLEITSSKGINYYRPEGSSDTNSQLNMLGVGVDPAGGAVITATIDPIDFAASAGNNSQQGGIWYGLDEDNFAKLVVAKVDGSNVKVQLQAEVAGGSILDANSGPLEINSANFAAGSEVTLVLTVDTNEGTPVVTGTYAVDGGTPVAVTNSTDSSLAIPASFVTADGTAPYAGVFTTQRRAVPDAPIVVPFDSFGVEALYDVVAPVAPANVAATGGDAQVDLTWDEVVDGDLAGYNVYRSETSPVDLGAAPLAQVVGAEIYTDNAVTNGTTYHYAVTAIDGTGNESGISAEANATPAEPADTTPPAVPANVTATVDGDDILVSWEAVGDLDLEGYRVYVLGVERTTTPITETSLLVTGLTPGVEYGFTVAAEDASGNLSAQSASAAATIPGGEPLAFPTFDAVPGTEPGTVLTSWTIPPVLNGPPIVQYRIQKSIDGGANWTWGATERDGASDEKLILNLEPGAEYTFRIRAWDGGEWGPYSAEAVASATPTPGDPLAVNDVDAEAGTVEGIVLVTWTLPTGPVDEYRIQKSLDGSNWTWGATVRDAGATSKLVENLVPGTEYQFRVRARSGSTWGPYSDAATATAPTPADLGVPLGIAEPTATSGALVGSILLTWEAPTTLIGPEVQEYRIQKKIEGGPWQWGATVRDGDATSQLVTDLNPGSSYQLRIRAWDGTDWGPWSPSATAVASSEPQPATMTADPSTVEFVLDQDGISITDVAITGDEGPLTLSVVEDTPWLSVLVGGDDVAGFAVNAVGLAPGTYNASVTFSSPGYDDLVVPVTLTIRPDLGIMTADPASLSFSFDPGDDPVGVASTVITGDGETPSLTIVDDADWLSTLAGANNTIAVLVNSAGLAPGTYTAEITFSDPSYEDLIVPVTLTVSAPLGTLTASPDPVEFSVVEGETDSTTVTVTGDGAAPTLTATESLSWLTVTEDTPGSFTFDVDTIGLAVGEVSGDVEFTAPDYTDLTVGVSLDVTEAPAVPCSPISTLDCSDVEVALPFTLTFDGTEGGLVDGDDESIGFTMVDDPSEPRLTGDPAVSNPNVPGYEPGLLDLDATAGSLTIDATKGIQYLDPPASSNNNTLLNALGVGVDVGAADEVVITATMDPAAWRNEGNSAQAGIWFGLDEDNYVKLVLAEDTAAGVSDIQLLREIGGVTNPGDTADGLDVLNVADTEPVTLQMVIAGDQVSANYALGSGALTPVVEASIDHLDIPASFTDGAILPDGESGPVSFAGIFATNRNGSNTPGIDPEFLDFSVTADFGEPGLLAASPTSVSLSAEVDEGDSALIDVVETGGLDVPLTVTTDGAAWLTFNAPNLTTPSEIQLLGNATGLAVGQYTATVTVDADGYDPIEIPVTFDVVEGAPPFELDVNFQSETAPVPAGYVRDFGQSFNTRTLANQGDGSLEYGWLAQGGTTPLNLSTNGRDRDRTGIDQLLDTVIHMQYGDVDGGNGTNGNTAPGRWEVAVPNGVYEVTVSVGDQQGSTAYDSQHAVNVEGMVAIESFQATASDEYEEVTVTVGVQDGRLSIDAIGGFNTKLNYVNIVEVANAPFVTAVRPLNRSADADPTDGVAADISVPGVGVGVDPTTLAGNVHLYDVVTGTEVPSTVGSSGGNDVIALDPDDTLLPDRQYRFVVTSDVLSITGDPFVPFTSVFTTGDGVVVQPDEFEPMTGVSFQKVEQTLAAGDYIASMVFGPDGKLYTTTIGQGLYRYDVAADGTLSNRTAVGPTQLLGRAVIGIVFDESATAGNLSAWVTHASGNIGGETAEWGSAVSYISGPTLSNYEDVFTNLPRSRTDHLSNSLGYGPDGDLYFLQGSNQAAGDTDSSWGDRGETLLTAAMLRFDPDHPAVQSAIGSGPAVDVQTADVSSPYDPYAVNAPLTIYATGIRNAYDFVYHSNGHIYVPTNGTAGGGNSPGVNVTPDVGQATSFARTGRVPGDYTDACLNHRIDGQPYAGGDVPAYSNHATQEDHLYDVQEGKYYGHPNPERCEWVLHSGNPTSGQDPNERTGGSNYPVGVQPDSNYDGIAYNFGFNKSPNGVIEYQSRTFGGQLEGRILVIRFSNNNDIVFLQADSETGEILGAQTQEGVTGVANSTIGGVGNFADPLEIIEDPNTGNLYVNQYDRGGSQQRLYLLRVPEGQEAAGITADEDELVFSGALSSPSQYPQFLTDTQTVEITNVGDSSITLDVSISGGAAVDYASTGDGQTLAGGASTTLTVTFDPSVVGIRNAVLEVSDGETTTDIPLYGLAAPALEGGNEPTLTNVLATLGHPADTGWTGLAGGMPGTERGDETYEPLFVKANSGSVTMTPVAMYAPNEAIPYGWYTGDGSAANRNVVGAISVGQHQTLLPTVGSGGVSFDPGTAEFGLFYDSATFNRIGYTEDELNDSGGIRRARIYPATTRTGSRINDAFIVAFEDASNGDYQDYVFLVRNVEPASGPIDPPPPTGDTIRVNFQSETAPVPAGYVRDFGQPFGARTGADQGTGLTYGWLDEDDDTPVDITPNGRDRGLNTDQRLDTLMHVQPEDVSGTFNGNATNSYWEIVVANGTYSVTVAAGDAAVNNYDNDPEFHSINVEGVTAIDRHEPIGVDGAAGQHATATVTVTVTDGRLTLDADGGENSKFDYVEITPAVVDPPEGGVQVNFTSNAASTPAGWVSDTGLAYDSGRGYGWLVGSTPTDRSNAARYRTGPAGQPVLQGFNIIQNDVVESLTNGTWEYDVPNGEYFVQVSVGDNDYADSTHSIAVEGVNIVGEYVPSGLGDFETSSGLVTVSDGKLTMTSGFGGSNTKVNSISFVAAGEDETPPTIDVALDGVPAGTDTFAGPVTVTITASDFGSQVEFLNYAVDGGTVQAYTTPFEVDGLGSHTVDITATDAAGNEATEQITFDIVPPSLARIDVVNDQVSRLNGEPIPGFSDEIVVMHRLNSLGSSASWENLEFNDTATLTVSNTGTEDLVISDLDITGGQAAQFTLVTPPTLPLTITPGNDTTLTVQFVANSGSKGVRTANLEIVSSDPTSPTTVINLRGGYMTSPEGNNELALYQIIDLFGWTTSVGSNSGMSIGNGSENPGSPLNGDEVRSYQWKRLDPSKPVNARQIAAFHGCCGQTETININGASQTHAGAYGQAIYPIKSNGTPVFINTNPSGNFGITVSGQSTTQTAYMAVKLWPVIDGDGQIVPGSWIVGHDYIGSPSQCGTGATNCDFQDNVYLVTNIVPVDSNDDTAPAAPANLVGTLDDPAVDLDWDDGAADVAGYYVERASTTAGPWTRIVGQPITTSAYTDPAPLGGTSAYRVIAVDASLNESVPSNAVEVDTPEQALPTIRINAGGPQVTTGGLVWAADTSGGRSYSNAAVTQIANTTDDVLYFTTRSDNSSNFGYDVAVPNGTYTVRLHFAEVYFGATGGGAGSAGARVFSINLEGGAPEKANYSIFGEVGAMAADIEQFTVTVTDGNLDIDLNASANQPSINAIEIIPA</sequence>
<dbReference type="RefSeq" id="WP_133870698.1">
    <property type="nucleotide sequence ID" value="NZ_SOAU01000001.1"/>
</dbReference>
<evidence type="ECO:0000256" key="3">
    <source>
        <dbReference type="SAM" id="MobiDB-lite"/>
    </source>
</evidence>
<keyword evidence="7" id="KW-1185">Reference proteome</keyword>
<keyword evidence="4" id="KW-0732">Signal</keyword>
<accession>A0A4R7I6K3</accession>
<evidence type="ECO:0000256" key="2">
    <source>
        <dbReference type="ARBA" id="ARBA00023295"/>
    </source>
</evidence>
<dbReference type="InterPro" id="IPR058094">
    <property type="entry name" value="Ig-like_OmpL47-like"/>
</dbReference>
<dbReference type="SUPFAM" id="SSF50969">
    <property type="entry name" value="YVTN repeat-like/Quinoprotein amine dehydrogenase"/>
    <property type="match status" value="1"/>
</dbReference>
<dbReference type="Pfam" id="PF11721">
    <property type="entry name" value="Malectin"/>
    <property type="match status" value="1"/>
</dbReference>
<dbReference type="Gene3D" id="2.120.10.30">
    <property type="entry name" value="TolB, C-terminal domain"/>
    <property type="match status" value="1"/>
</dbReference>
<dbReference type="Gene3D" id="2.60.120.430">
    <property type="entry name" value="Galactose-binding lectin"/>
    <property type="match status" value="5"/>
</dbReference>
<feature type="signal peptide" evidence="4">
    <location>
        <begin position="1"/>
        <end position="26"/>
    </location>
</feature>
<evidence type="ECO:0000313" key="7">
    <source>
        <dbReference type="Proteomes" id="UP000294558"/>
    </source>
</evidence>
<dbReference type="InterPro" id="IPR011044">
    <property type="entry name" value="Quino_amine_DH_bsu"/>
</dbReference>
<dbReference type="InterPro" id="IPR050991">
    <property type="entry name" value="ECM_Regulatory_Proteins"/>
</dbReference>
<organism evidence="6 7">
    <name type="scientific">Ilumatobacter fluminis</name>
    <dbReference type="NCBI Taxonomy" id="467091"/>
    <lineage>
        <taxon>Bacteria</taxon>
        <taxon>Bacillati</taxon>
        <taxon>Actinomycetota</taxon>
        <taxon>Acidimicrobiia</taxon>
        <taxon>Acidimicrobiales</taxon>
        <taxon>Ilumatobacteraceae</taxon>
        <taxon>Ilumatobacter</taxon>
    </lineage>
</organism>
<dbReference type="GO" id="GO:0016798">
    <property type="term" value="F:hydrolase activity, acting on glycosyl bonds"/>
    <property type="evidence" value="ECO:0007669"/>
    <property type="project" value="UniProtKB-KW"/>
</dbReference>
<keyword evidence="2" id="KW-0326">Glycosidase</keyword>
<evidence type="ECO:0000256" key="4">
    <source>
        <dbReference type="SAM" id="SignalP"/>
    </source>
</evidence>
<feature type="domain" description="Fibronectin type-III" evidence="5">
    <location>
        <begin position="789"/>
        <end position="888"/>
    </location>
</feature>
<dbReference type="InterPro" id="IPR021720">
    <property type="entry name" value="Malectin_dom"/>
</dbReference>
<feature type="domain" description="Fibronectin type-III" evidence="5">
    <location>
        <begin position="989"/>
        <end position="1088"/>
    </location>
</feature>
<comment type="caution">
    <text evidence="6">The sequence shown here is derived from an EMBL/GenBank/DDBJ whole genome shotgun (WGS) entry which is preliminary data.</text>
</comment>
<evidence type="ECO:0000259" key="5">
    <source>
        <dbReference type="PROSITE" id="PS50853"/>
    </source>
</evidence>
<dbReference type="CDD" id="cd00063">
    <property type="entry name" value="FN3"/>
    <property type="match status" value="4"/>
</dbReference>
<feature type="domain" description="Fibronectin type-III" evidence="5">
    <location>
        <begin position="699"/>
        <end position="787"/>
    </location>
</feature>
<dbReference type="InterPro" id="IPR011042">
    <property type="entry name" value="6-blade_b-propeller_TolB-like"/>
</dbReference>